<proteinExistence type="predicted"/>
<organism evidence="4 5">
    <name type="scientific">Candida verbasci</name>
    <dbReference type="NCBI Taxonomy" id="1227364"/>
    <lineage>
        <taxon>Eukaryota</taxon>
        <taxon>Fungi</taxon>
        <taxon>Dikarya</taxon>
        <taxon>Ascomycota</taxon>
        <taxon>Saccharomycotina</taxon>
        <taxon>Pichiomycetes</taxon>
        <taxon>Debaryomycetaceae</taxon>
        <taxon>Candida/Lodderomyces clade</taxon>
        <taxon>Candida</taxon>
    </lineage>
</organism>
<feature type="compositionally biased region" description="Polar residues" evidence="2">
    <location>
        <begin position="353"/>
        <end position="371"/>
    </location>
</feature>
<dbReference type="SMART" id="SM00463">
    <property type="entry name" value="SMR"/>
    <property type="match status" value="1"/>
</dbReference>
<dbReference type="InterPro" id="IPR002625">
    <property type="entry name" value="Smr_dom"/>
</dbReference>
<evidence type="ECO:0000313" key="5">
    <source>
        <dbReference type="Proteomes" id="UP001152885"/>
    </source>
</evidence>
<dbReference type="InterPro" id="IPR003892">
    <property type="entry name" value="CUE"/>
</dbReference>
<evidence type="ECO:0000259" key="3">
    <source>
        <dbReference type="PROSITE" id="PS50828"/>
    </source>
</evidence>
<comment type="caution">
    <text evidence="4">The sequence shown here is derived from an EMBL/GenBank/DDBJ whole genome shotgun (WGS) entry which is preliminary data.</text>
</comment>
<dbReference type="Pfam" id="PF02845">
    <property type="entry name" value="CUE"/>
    <property type="match status" value="1"/>
</dbReference>
<dbReference type="OrthoDB" id="4080456at2759"/>
<feature type="domain" description="Smr" evidence="3">
    <location>
        <begin position="736"/>
        <end position="823"/>
    </location>
</feature>
<feature type="region of interest" description="Disordered" evidence="2">
    <location>
        <begin position="249"/>
        <end position="286"/>
    </location>
</feature>
<reference evidence="4" key="1">
    <citation type="submission" date="2022-12" db="EMBL/GenBank/DDBJ databases">
        <authorList>
            <person name="Brejova B."/>
        </authorList>
    </citation>
    <scope>NUCLEOTIDE SEQUENCE</scope>
</reference>
<dbReference type="Gene3D" id="1.10.8.10">
    <property type="entry name" value="DNA helicase RuvA subunit, C-terminal domain"/>
    <property type="match status" value="1"/>
</dbReference>
<dbReference type="SUPFAM" id="SSF160443">
    <property type="entry name" value="SMR domain-like"/>
    <property type="match status" value="1"/>
</dbReference>
<evidence type="ECO:0000313" key="4">
    <source>
        <dbReference type="EMBL" id="CAI5760025.1"/>
    </source>
</evidence>
<sequence length="838" mass="97022">MSTSNATDSTKLSHSKLKPPIHNPQYKFLKYGTISDLKTLRKANPYYYKKYYYLRDCNNIGTIILKNGIKIGNRELYLHLKYTLMELDYNSLLKKGIPYDSIIFYLCGILKLPMSTISLSLSTTSPIELVENSIKETKIPEKGNVSARYNSFLKFIRIDLLRKIVTRVKDEGLILLTCCLLSKELYQLIIESHVKEVKITSCQKEKEVKKKEVKKPKKEITTKTQSKDPVSDNIMANLKKDVKKLHDMELIKGDDTEVESLEREPEESEEESEESEVEEEVEELDQEQYQVTFPLFKPVELSKDDLDSLDIPLSESESEIEPEHGCNSNEEEQPILRPTVFQPSSANNVQFPISSSNSNLEDTYSTCSPPTSIEPEDNNENSQAYNLNEEDYQEYMFDSQDLDSNFIYIIETLTDLFPRIKKTEIKIRLKIANSLDELIEELWVETESLELIEQEKEKERENQIAPVYDIKVYQLFEIFPNLELEYINEVLISKNNNIEETTMTLLSNPTESFNPTSSQGSSSTTSKTFINEWVQSSQLINKINSFFNKLLDSNMLINDEDVAFWLRKCNYSINDTIIAIVMNVRPQIKTKVTKRGSKVQRGNTSKKSNPTTEFKYIKSSYKYNPKSVDSVELWDICETNAILKKFNSEFVKNSLEFFQGNVYKAIEFISELSNIPEFQNNTKQTPIFKFAPTIENDPFINLSKKFNHFYSKPTSLNHSKIDENQRFQNYIRKGEVDLHRLKVPEALRLTKIVLEHWWDEEIKNRELIGKMNKFGHLASLGPISIITGRGIHSSNGVSIIKKIVKDYLTKNKYIFDEEVGGFDVKGKKSKVVRMQKLR</sequence>
<dbReference type="GO" id="GO:0005634">
    <property type="term" value="C:nucleus"/>
    <property type="evidence" value="ECO:0007669"/>
    <property type="project" value="TreeGrafter"/>
</dbReference>
<dbReference type="AlphaFoldDB" id="A0A9W4XN42"/>
<dbReference type="PROSITE" id="PS50828">
    <property type="entry name" value="SMR"/>
    <property type="match status" value="1"/>
</dbReference>
<accession>A0A9W4XN42</accession>
<dbReference type="CDD" id="cd14279">
    <property type="entry name" value="CUE"/>
    <property type="match status" value="1"/>
</dbReference>
<dbReference type="GO" id="GO:0043130">
    <property type="term" value="F:ubiquitin binding"/>
    <property type="evidence" value="ECO:0007669"/>
    <property type="project" value="InterPro"/>
</dbReference>
<dbReference type="PANTHER" id="PTHR46535:SF1">
    <property type="entry name" value="NEDD4-BINDING PROTEIN 2"/>
    <property type="match status" value="1"/>
</dbReference>
<feature type="compositionally biased region" description="Basic and acidic residues" evidence="2">
    <location>
        <begin position="249"/>
        <end position="263"/>
    </location>
</feature>
<gene>
    <name evidence="4" type="ORF">CANVERA_P4537</name>
</gene>
<keyword evidence="1" id="KW-0833">Ubl conjugation pathway</keyword>
<dbReference type="Gene3D" id="3.30.1370.110">
    <property type="match status" value="1"/>
</dbReference>
<dbReference type="EMBL" id="CANTUO010000005">
    <property type="protein sequence ID" value="CAI5760025.1"/>
    <property type="molecule type" value="Genomic_DNA"/>
</dbReference>
<dbReference type="GO" id="GO:0004519">
    <property type="term" value="F:endonuclease activity"/>
    <property type="evidence" value="ECO:0007669"/>
    <property type="project" value="TreeGrafter"/>
</dbReference>
<evidence type="ECO:0000256" key="2">
    <source>
        <dbReference type="SAM" id="MobiDB-lite"/>
    </source>
</evidence>
<dbReference type="Proteomes" id="UP001152885">
    <property type="component" value="Unassembled WGS sequence"/>
</dbReference>
<name>A0A9W4XN42_9ASCO</name>
<keyword evidence="5" id="KW-1185">Reference proteome</keyword>
<evidence type="ECO:0000256" key="1">
    <source>
        <dbReference type="ARBA" id="ARBA00022786"/>
    </source>
</evidence>
<dbReference type="InterPro" id="IPR036063">
    <property type="entry name" value="Smr_dom_sf"/>
</dbReference>
<feature type="compositionally biased region" description="Acidic residues" evidence="2">
    <location>
        <begin position="264"/>
        <end position="286"/>
    </location>
</feature>
<protein>
    <recommendedName>
        <fullName evidence="3">Smr domain-containing protein</fullName>
    </recommendedName>
</protein>
<feature type="region of interest" description="Disordered" evidence="2">
    <location>
        <begin position="353"/>
        <end position="381"/>
    </location>
</feature>
<dbReference type="InterPro" id="IPR052772">
    <property type="entry name" value="Endo/PolyKinase_Domain-Protein"/>
</dbReference>
<dbReference type="PANTHER" id="PTHR46535">
    <property type="entry name" value="NEDD4-BINDING PROTEIN 2"/>
    <property type="match status" value="1"/>
</dbReference>